<dbReference type="Proteomes" id="UP001222027">
    <property type="component" value="Unassembled WGS sequence"/>
</dbReference>
<keyword evidence="2" id="KW-1185">Reference proteome</keyword>
<dbReference type="AlphaFoldDB" id="A0AAV8QYN3"/>
<evidence type="ECO:0000313" key="2">
    <source>
        <dbReference type="Proteomes" id="UP001222027"/>
    </source>
</evidence>
<organism evidence="1 2">
    <name type="scientific">Ensete ventricosum</name>
    <name type="common">Abyssinian banana</name>
    <name type="synonym">Musa ensete</name>
    <dbReference type="NCBI Taxonomy" id="4639"/>
    <lineage>
        <taxon>Eukaryota</taxon>
        <taxon>Viridiplantae</taxon>
        <taxon>Streptophyta</taxon>
        <taxon>Embryophyta</taxon>
        <taxon>Tracheophyta</taxon>
        <taxon>Spermatophyta</taxon>
        <taxon>Magnoliopsida</taxon>
        <taxon>Liliopsida</taxon>
        <taxon>Zingiberales</taxon>
        <taxon>Musaceae</taxon>
        <taxon>Ensete</taxon>
    </lineage>
</organism>
<protein>
    <recommendedName>
        <fullName evidence="3">UspA domain-containing protein</fullName>
    </recommendedName>
</protein>
<dbReference type="EMBL" id="JAQQAF010000005">
    <property type="protein sequence ID" value="KAJ8485578.1"/>
    <property type="molecule type" value="Genomic_DNA"/>
</dbReference>
<sequence>MAFTHSLLSLSQPSPCAATAAAADAWRPTVPTRRLASTVYSPSSSPFPRAEPAIAVATLRRSKSKARAQMHESGSALAVDALTSVKHVLLPITDRNPFLSEGTRQAAATTTALAKKYGANITVVVIDDKPKESIPEHDAQLSSIRWHLSEGGFKEFGLMERLGEGKMPTAVIGEIADDLNLDLVVLSMEAIHSKYVDGNLLAEFIPCPVLLLPL</sequence>
<evidence type="ECO:0000313" key="1">
    <source>
        <dbReference type="EMBL" id="KAJ8485578.1"/>
    </source>
</evidence>
<accession>A0AAV8QYN3</accession>
<dbReference type="SUPFAM" id="SSF52402">
    <property type="entry name" value="Adenine nucleotide alpha hydrolases-like"/>
    <property type="match status" value="1"/>
</dbReference>
<dbReference type="PANTHER" id="PTHR36081:SF1">
    <property type="entry name" value="CELL WALL INTEGRITY_STRESS RESPONSE COMPONENT"/>
    <property type="match status" value="1"/>
</dbReference>
<evidence type="ECO:0008006" key="3">
    <source>
        <dbReference type="Google" id="ProtNLM"/>
    </source>
</evidence>
<reference evidence="1 2" key="1">
    <citation type="submission" date="2022-12" db="EMBL/GenBank/DDBJ databases">
        <title>Chromosome-scale assembly of the Ensete ventricosum genome.</title>
        <authorList>
            <person name="Dussert Y."/>
            <person name="Stocks J."/>
            <person name="Wendawek A."/>
            <person name="Woldeyes F."/>
            <person name="Nichols R.A."/>
            <person name="Borrell J.S."/>
        </authorList>
    </citation>
    <scope>NUCLEOTIDE SEQUENCE [LARGE SCALE GENOMIC DNA]</scope>
    <source>
        <strain evidence="2">cv. Maze</strain>
        <tissue evidence="1">Seeds</tissue>
    </source>
</reference>
<proteinExistence type="predicted"/>
<dbReference type="PANTHER" id="PTHR36081">
    <property type="entry name" value="CELL WALL INTEGRITY/STRESS RESPONSE COMPONENT"/>
    <property type="match status" value="1"/>
</dbReference>
<comment type="caution">
    <text evidence="1">The sequence shown here is derived from an EMBL/GenBank/DDBJ whole genome shotgun (WGS) entry which is preliminary data.</text>
</comment>
<name>A0AAV8QYN3_ENSVE</name>
<gene>
    <name evidence="1" type="ORF">OPV22_018063</name>
</gene>